<protein>
    <submittedName>
        <fullName evidence="2">Uncharacterized protein</fullName>
    </submittedName>
</protein>
<gene>
    <name evidence="2" type="ORF">GXP67_29560</name>
</gene>
<evidence type="ECO:0000313" key="3">
    <source>
        <dbReference type="Proteomes" id="UP000480178"/>
    </source>
</evidence>
<evidence type="ECO:0000313" key="2">
    <source>
        <dbReference type="EMBL" id="QHT70504.1"/>
    </source>
</evidence>
<dbReference type="AlphaFoldDB" id="A0A6C0GRK7"/>
<reference evidence="2 3" key="1">
    <citation type="submission" date="2020-01" db="EMBL/GenBank/DDBJ databases">
        <authorList>
            <person name="Kim M.K."/>
        </authorList>
    </citation>
    <scope>NUCLEOTIDE SEQUENCE [LARGE SCALE GENOMIC DNA]</scope>
    <source>
        <strain evidence="2 3">172606-1</strain>
    </source>
</reference>
<dbReference type="EMBL" id="CP048222">
    <property type="protein sequence ID" value="QHT70504.1"/>
    <property type="molecule type" value="Genomic_DNA"/>
</dbReference>
<sequence length="367" mass="39951">MMSKKVSRNNNLIQEQIAPQQNIPFSRKSPGYGNSFIDHSKHATPVQLSAGQNNSLQPIQLKTPPASTAAGMTRTQFEQTVKQRFGVQKIANGTFQDQMDIVTYHQAPIPGDLEQSTWQAWDPGSSSPVYEYIIKGFDDFAAGIGGLPPVRNITFFDMSYERKDVPVTTANPAGAVSVKKTGVGADYGGGSLNIYNVAGQANITLPAGRSTGTKGAALPTPTPEQSIKRIIAHELGHGLQEAALTPDASGKVLDKDMVKNYGNTIGWTSSGLYDIRETSGVVKQAIQNANTPPAAFKITTSNWNDPKWQEQPISAYMVKVSEFEDFGEGIMAYVHDPTSLKARSPLRYEFIDTHKSLWLPNLVQPKP</sequence>
<keyword evidence="3" id="KW-1185">Reference proteome</keyword>
<feature type="compositionally biased region" description="Polar residues" evidence="1">
    <location>
        <begin position="8"/>
        <end position="24"/>
    </location>
</feature>
<name>A0A6C0GRK7_9BACT</name>
<dbReference type="RefSeq" id="WP_162446481.1">
    <property type="nucleotide sequence ID" value="NZ_CP048222.1"/>
</dbReference>
<dbReference type="KEGG" id="rhoz:GXP67_29560"/>
<accession>A0A6C0GRK7</accession>
<proteinExistence type="predicted"/>
<evidence type="ECO:0000256" key="1">
    <source>
        <dbReference type="SAM" id="MobiDB-lite"/>
    </source>
</evidence>
<dbReference type="Proteomes" id="UP000480178">
    <property type="component" value="Chromosome"/>
</dbReference>
<organism evidence="2 3">
    <name type="scientific">Rhodocytophaga rosea</name>
    <dbReference type="NCBI Taxonomy" id="2704465"/>
    <lineage>
        <taxon>Bacteria</taxon>
        <taxon>Pseudomonadati</taxon>
        <taxon>Bacteroidota</taxon>
        <taxon>Cytophagia</taxon>
        <taxon>Cytophagales</taxon>
        <taxon>Rhodocytophagaceae</taxon>
        <taxon>Rhodocytophaga</taxon>
    </lineage>
</organism>
<feature type="region of interest" description="Disordered" evidence="1">
    <location>
        <begin position="1"/>
        <end position="28"/>
    </location>
</feature>